<evidence type="ECO:0000256" key="4">
    <source>
        <dbReference type="ARBA" id="ARBA00022989"/>
    </source>
</evidence>
<evidence type="ECO:0000256" key="3">
    <source>
        <dbReference type="ARBA" id="ARBA00022692"/>
    </source>
</evidence>
<accession>A0ABX1ZJS5</accession>
<evidence type="ECO:0000256" key="1">
    <source>
        <dbReference type="ARBA" id="ARBA00004651"/>
    </source>
</evidence>
<feature type="transmembrane region" description="Helical" evidence="6">
    <location>
        <begin position="106"/>
        <end position="133"/>
    </location>
</feature>
<comment type="caution">
    <text evidence="8">The sequence shown here is derived from an EMBL/GenBank/DDBJ whole genome shotgun (WGS) entry which is preliminary data.</text>
</comment>
<dbReference type="InterPro" id="IPR051791">
    <property type="entry name" value="Pra-immunoreactive"/>
</dbReference>
<keyword evidence="9" id="KW-1185">Reference proteome</keyword>
<evidence type="ECO:0000256" key="5">
    <source>
        <dbReference type="ARBA" id="ARBA00023136"/>
    </source>
</evidence>
<dbReference type="EMBL" id="WHNZ01000017">
    <property type="protein sequence ID" value="NOV00342.1"/>
    <property type="molecule type" value="Genomic_DNA"/>
</dbReference>
<evidence type="ECO:0000313" key="8">
    <source>
        <dbReference type="EMBL" id="NOV00342.1"/>
    </source>
</evidence>
<dbReference type="RefSeq" id="WP_171683190.1">
    <property type="nucleotide sequence ID" value="NZ_WHNZ01000017.1"/>
</dbReference>
<evidence type="ECO:0000259" key="7">
    <source>
        <dbReference type="Pfam" id="PF06271"/>
    </source>
</evidence>
<dbReference type="Proteomes" id="UP000618579">
    <property type="component" value="Unassembled WGS sequence"/>
</dbReference>
<keyword evidence="5 6" id="KW-0472">Membrane</keyword>
<organism evidence="8 9">
    <name type="scientific">Paenibacillus planticolens</name>
    <dbReference type="NCBI Taxonomy" id="2654976"/>
    <lineage>
        <taxon>Bacteria</taxon>
        <taxon>Bacillati</taxon>
        <taxon>Bacillota</taxon>
        <taxon>Bacilli</taxon>
        <taxon>Bacillales</taxon>
        <taxon>Paenibacillaceae</taxon>
        <taxon>Paenibacillus</taxon>
    </lineage>
</organism>
<sequence>MVQNRVVTQDSSGHANSETRTNVERSYAGFWIRFVALLIDTIALQTVFVILSLVTGTSPLKPPASLSIIEYVIALIYYVTLTVYFGQTLGKMILGVRVVRNDGKPLSWGAVLLREIVGKFVSGIILLIGYIIAGMDSEKRALHDRMAGTRVVKKK</sequence>
<dbReference type="PANTHER" id="PTHR36115">
    <property type="entry name" value="PROLINE-RICH ANTIGEN HOMOLOG-RELATED"/>
    <property type="match status" value="1"/>
</dbReference>
<protein>
    <submittedName>
        <fullName evidence="8">RDD family protein</fullName>
    </submittedName>
</protein>
<dbReference type="PANTHER" id="PTHR36115:SF9">
    <property type="entry name" value="LMO1584 PROTEIN"/>
    <property type="match status" value="1"/>
</dbReference>
<evidence type="ECO:0000313" key="9">
    <source>
        <dbReference type="Proteomes" id="UP000618579"/>
    </source>
</evidence>
<evidence type="ECO:0000256" key="2">
    <source>
        <dbReference type="ARBA" id="ARBA00022475"/>
    </source>
</evidence>
<reference evidence="8 9" key="1">
    <citation type="submission" date="2019-10" db="EMBL/GenBank/DDBJ databases">
        <title>Description of Paenibacillus pedi sp. nov.</title>
        <authorList>
            <person name="Carlier A."/>
            <person name="Qi S."/>
        </authorList>
    </citation>
    <scope>NUCLEOTIDE SEQUENCE [LARGE SCALE GENOMIC DNA]</scope>
    <source>
        <strain evidence="8 9">LMG 31457</strain>
    </source>
</reference>
<feature type="domain" description="RDD" evidence="7">
    <location>
        <begin position="27"/>
        <end position="148"/>
    </location>
</feature>
<keyword evidence="3 6" id="KW-0812">Transmembrane</keyword>
<dbReference type="InterPro" id="IPR010432">
    <property type="entry name" value="RDD"/>
</dbReference>
<proteinExistence type="predicted"/>
<keyword evidence="4 6" id="KW-1133">Transmembrane helix</keyword>
<name>A0ABX1ZJS5_9BACL</name>
<dbReference type="Pfam" id="PF06271">
    <property type="entry name" value="RDD"/>
    <property type="match status" value="1"/>
</dbReference>
<comment type="subcellular location">
    <subcellularLocation>
        <location evidence="1">Cell membrane</location>
        <topology evidence="1">Multi-pass membrane protein</topology>
    </subcellularLocation>
</comment>
<gene>
    <name evidence="8" type="ORF">GC097_09975</name>
</gene>
<feature type="transmembrane region" description="Helical" evidence="6">
    <location>
        <begin position="30"/>
        <end position="54"/>
    </location>
</feature>
<keyword evidence="2" id="KW-1003">Cell membrane</keyword>
<evidence type="ECO:0000256" key="6">
    <source>
        <dbReference type="SAM" id="Phobius"/>
    </source>
</evidence>
<feature type="transmembrane region" description="Helical" evidence="6">
    <location>
        <begin position="66"/>
        <end position="86"/>
    </location>
</feature>